<protein>
    <recommendedName>
        <fullName evidence="3">Squalene/phytoene synthase</fullName>
    </recommendedName>
</protein>
<dbReference type="InterPro" id="IPR008949">
    <property type="entry name" value="Isoprenoid_synthase_dom_sf"/>
</dbReference>
<gene>
    <name evidence="1" type="ORF">GCM10009093_20580</name>
</gene>
<evidence type="ECO:0000313" key="2">
    <source>
        <dbReference type="Proteomes" id="UP001500791"/>
    </source>
</evidence>
<organism evidence="1 2">
    <name type="scientific">Brevundimonas terrae</name>
    <dbReference type="NCBI Taxonomy" id="363631"/>
    <lineage>
        <taxon>Bacteria</taxon>
        <taxon>Pseudomonadati</taxon>
        <taxon>Pseudomonadota</taxon>
        <taxon>Alphaproteobacteria</taxon>
        <taxon>Caulobacterales</taxon>
        <taxon>Caulobacteraceae</taxon>
        <taxon>Brevundimonas</taxon>
    </lineage>
</organism>
<evidence type="ECO:0000313" key="1">
    <source>
        <dbReference type="EMBL" id="GAA0393866.1"/>
    </source>
</evidence>
<dbReference type="Proteomes" id="UP001500791">
    <property type="component" value="Unassembled WGS sequence"/>
</dbReference>
<reference evidence="2" key="1">
    <citation type="journal article" date="2019" name="Int. J. Syst. Evol. Microbiol.">
        <title>The Global Catalogue of Microorganisms (GCM) 10K type strain sequencing project: providing services to taxonomists for standard genome sequencing and annotation.</title>
        <authorList>
            <consortium name="The Broad Institute Genomics Platform"/>
            <consortium name="The Broad Institute Genome Sequencing Center for Infectious Disease"/>
            <person name="Wu L."/>
            <person name="Ma J."/>
        </authorList>
    </citation>
    <scope>NUCLEOTIDE SEQUENCE [LARGE SCALE GENOMIC DNA]</scope>
    <source>
        <strain evidence="2">JCM 13476</strain>
    </source>
</reference>
<dbReference type="Gene3D" id="1.10.600.10">
    <property type="entry name" value="Farnesyl Diphosphate Synthase"/>
    <property type="match status" value="1"/>
</dbReference>
<dbReference type="SUPFAM" id="SSF48576">
    <property type="entry name" value="Terpenoid synthases"/>
    <property type="match status" value="1"/>
</dbReference>
<dbReference type="EMBL" id="BAAAEJ010000007">
    <property type="protein sequence ID" value="GAA0393866.1"/>
    <property type="molecule type" value="Genomic_DNA"/>
</dbReference>
<proteinExistence type="predicted"/>
<name>A0ABP3I9J3_9CAUL</name>
<dbReference type="InterPro" id="IPR002060">
    <property type="entry name" value="Squ/phyt_synthse"/>
</dbReference>
<accession>A0ABP3I9J3</accession>
<dbReference type="Pfam" id="PF00494">
    <property type="entry name" value="SQS_PSY"/>
    <property type="match status" value="1"/>
</dbReference>
<keyword evidence="2" id="KW-1185">Reference proteome</keyword>
<evidence type="ECO:0008006" key="3">
    <source>
        <dbReference type="Google" id="ProtNLM"/>
    </source>
</evidence>
<comment type="caution">
    <text evidence="1">The sequence shown here is derived from an EMBL/GenBank/DDBJ whole genome shotgun (WGS) entry which is preliminary data.</text>
</comment>
<sequence length="211" mass="23369">MGNMTSLDLDSQVRVADIDRWLSSRFVDDLQARADLITLYAFEAELLAIPTRVTQPLLAEMRFTWWAEQLDGVFSNTPRKGHPILEALTELATRRALERAQFDALIEAHIGRVHNQPHDLDAFFVAPMQIAVQILAGKGHDAAVAEAGKLFGLMQTGRDAEAKALRAKANRALKALPAKAFPAVAHASLSRSAPEPVKRLQLFWNTVRGRI</sequence>